<accession>A0ABS2CYU4</accession>
<evidence type="ECO:0000256" key="5">
    <source>
        <dbReference type="ARBA" id="ARBA00022741"/>
    </source>
</evidence>
<dbReference type="Pfam" id="PF07730">
    <property type="entry name" value="HisKA_3"/>
    <property type="match status" value="1"/>
</dbReference>
<feature type="transmembrane region" description="Helical" evidence="9">
    <location>
        <begin position="12"/>
        <end position="31"/>
    </location>
</feature>
<keyword evidence="7" id="KW-0067">ATP-binding</keyword>
<keyword evidence="12" id="KW-1185">Reference proteome</keyword>
<evidence type="ECO:0000313" key="11">
    <source>
        <dbReference type="EMBL" id="MBM6500079.1"/>
    </source>
</evidence>
<keyword evidence="8" id="KW-0902">Two-component regulatory system</keyword>
<dbReference type="CDD" id="cd16917">
    <property type="entry name" value="HATPase_UhpB-NarQ-NarX-like"/>
    <property type="match status" value="1"/>
</dbReference>
<evidence type="ECO:0000259" key="10">
    <source>
        <dbReference type="PROSITE" id="PS50109"/>
    </source>
</evidence>
<comment type="catalytic activity">
    <reaction evidence="1">
        <text>ATP + protein L-histidine = ADP + protein N-phospho-L-histidine.</text>
        <dbReference type="EC" id="2.7.13.3"/>
    </reaction>
</comment>
<feature type="domain" description="Histidine kinase" evidence="10">
    <location>
        <begin position="72"/>
        <end position="257"/>
    </location>
</feature>
<evidence type="ECO:0000256" key="1">
    <source>
        <dbReference type="ARBA" id="ARBA00000085"/>
    </source>
</evidence>
<dbReference type="SUPFAM" id="SSF55874">
    <property type="entry name" value="ATPase domain of HSP90 chaperone/DNA topoisomerase II/histidine kinase"/>
    <property type="match status" value="1"/>
</dbReference>
<dbReference type="PROSITE" id="PS50109">
    <property type="entry name" value="HIS_KIN"/>
    <property type="match status" value="1"/>
</dbReference>
<dbReference type="PANTHER" id="PTHR24421">
    <property type="entry name" value="NITRATE/NITRITE SENSOR PROTEIN NARX-RELATED"/>
    <property type="match status" value="1"/>
</dbReference>
<dbReference type="InterPro" id="IPR011712">
    <property type="entry name" value="Sig_transdc_His_kin_sub3_dim/P"/>
</dbReference>
<keyword evidence="3" id="KW-0597">Phosphoprotein</keyword>
<sequence>MKTETEIIRVFTYTFLAFMAMAFVLILFFYYSRKKIIKHEVDKKNLEIQHQKEMIEAMITTQENERERIARDLHDEISSKLNVVSLNSHLLKTPNLSSNEIAEITENIADLTSKVLESSRRIAHDLFPPVFEKFGLEAGIEELIEETKSTGKFQIYFQNTIDFSQLSNEIQLSIFRILQELFNNTLKYANASKVQISFHHLNEKKQFLYEDNGVGFERSNHTKGMGLINIESRIGVIQGKFSIETNINQGFKIEIIF</sequence>
<dbReference type="Gene3D" id="3.30.565.10">
    <property type="entry name" value="Histidine kinase-like ATPase, C-terminal domain"/>
    <property type="match status" value="1"/>
</dbReference>
<keyword evidence="9" id="KW-0812">Transmembrane</keyword>
<proteinExistence type="predicted"/>
<comment type="caution">
    <text evidence="11">The sequence shown here is derived from an EMBL/GenBank/DDBJ whole genome shotgun (WGS) entry which is preliminary data.</text>
</comment>
<keyword evidence="9" id="KW-1133">Transmembrane helix</keyword>
<dbReference type="EC" id="2.7.13.3" evidence="2"/>
<organism evidence="11 12">
    <name type="scientific">Flavobacterium macrobrachii</name>
    <dbReference type="NCBI Taxonomy" id="591204"/>
    <lineage>
        <taxon>Bacteria</taxon>
        <taxon>Pseudomonadati</taxon>
        <taxon>Bacteroidota</taxon>
        <taxon>Flavobacteriia</taxon>
        <taxon>Flavobacteriales</taxon>
        <taxon>Flavobacteriaceae</taxon>
        <taxon>Flavobacterium</taxon>
    </lineage>
</organism>
<dbReference type="PANTHER" id="PTHR24421:SF10">
    <property type="entry name" value="NITRATE_NITRITE SENSOR PROTEIN NARQ"/>
    <property type="match status" value="1"/>
</dbReference>
<evidence type="ECO:0000313" key="12">
    <source>
        <dbReference type="Proteomes" id="UP000759529"/>
    </source>
</evidence>
<dbReference type="Gene3D" id="1.20.5.1930">
    <property type="match status" value="1"/>
</dbReference>
<protein>
    <recommendedName>
        <fullName evidence="2">histidine kinase</fullName>
        <ecNumber evidence="2">2.7.13.3</ecNumber>
    </recommendedName>
</protein>
<dbReference type="Proteomes" id="UP000759529">
    <property type="component" value="Unassembled WGS sequence"/>
</dbReference>
<gene>
    <name evidence="11" type="ORF">H9X54_012315</name>
</gene>
<keyword evidence="9" id="KW-0472">Membrane</keyword>
<dbReference type="RefSeq" id="WP_187656870.1">
    <property type="nucleotide sequence ID" value="NZ_JACSOD020000497.1"/>
</dbReference>
<reference evidence="11 12" key="1">
    <citation type="submission" date="2021-02" db="EMBL/GenBank/DDBJ databases">
        <authorList>
            <person name="Jung H.S."/>
            <person name="Chun B.H."/>
            <person name="Jeon C.O."/>
        </authorList>
    </citation>
    <scope>NUCLEOTIDE SEQUENCE [LARGE SCALE GENOMIC DNA]</scope>
    <source>
        <strain evidence="11 12">LMG 25203</strain>
    </source>
</reference>
<evidence type="ECO:0000256" key="8">
    <source>
        <dbReference type="ARBA" id="ARBA00023012"/>
    </source>
</evidence>
<name>A0ABS2CYU4_9FLAO</name>
<keyword evidence="6 11" id="KW-0418">Kinase</keyword>
<dbReference type="InterPro" id="IPR036890">
    <property type="entry name" value="HATPase_C_sf"/>
</dbReference>
<dbReference type="GO" id="GO:0016301">
    <property type="term" value="F:kinase activity"/>
    <property type="evidence" value="ECO:0007669"/>
    <property type="project" value="UniProtKB-KW"/>
</dbReference>
<evidence type="ECO:0000256" key="3">
    <source>
        <dbReference type="ARBA" id="ARBA00022553"/>
    </source>
</evidence>
<keyword evidence="4" id="KW-0808">Transferase</keyword>
<evidence type="ECO:0000256" key="2">
    <source>
        <dbReference type="ARBA" id="ARBA00012438"/>
    </source>
</evidence>
<evidence type="ECO:0000256" key="6">
    <source>
        <dbReference type="ARBA" id="ARBA00022777"/>
    </source>
</evidence>
<evidence type="ECO:0000256" key="9">
    <source>
        <dbReference type="SAM" id="Phobius"/>
    </source>
</evidence>
<evidence type="ECO:0000256" key="4">
    <source>
        <dbReference type="ARBA" id="ARBA00022679"/>
    </source>
</evidence>
<evidence type="ECO:0000256" key="7">
    <source>
        <dbReference type="ARBA" id="ARBA00022840"/>
    </source>
</evidence>
<dbReference type="EMBL" id="JACSOD020000497">
    <property type="protein sequence ID" value="MBM6500079.1"/>
    <property type="molecule type" value="Genomic_DNA"/>
</dbReference>
<dbReference type="InterPro" id="IPR005467">
    <property type="entry name" value="His_kinase_dom"/>
</dbReference>
<dbReference type="InterPro" id="IPR050482">
    <property type="entry name" value="Sensor_HK_TwoCompSys"/>
</dbReference>
<keyword evidence="5" id="KW-0547">Nucleotide-binding</keyword>